<dbReference type="EMBL" id="GBXM01058718">
    <property type="protein sequence ID" value="JAH49859.1"/>
    <property type="molecule type" value="Transcribed_RNA"/>
</dbReference>
<proteinExistence type="predicted"/>
<dbReference type="AlphaFoldDB" id="A0A0E9T861"/>
<reference evidence="1" key="2">
    <citation type="journal article" date="2015" name="Fish Shellfish Immunol.">
        <title>Early steps in the European eel (Anguilla anguilla)-Vibrio vulnificus interaction in the gills: Role of the RtxA13 toxin.</title>
        <authorList>
            <person name="Callol A."/>
            <person name="Pajuelo D."/>
            <person name="Ebbesson L."/>
            <person name="Teles M."/>
            <person name="MacKenzie S."/>
            <person name="Amaro C."/>
        </authorList>
    </citation>
    <scope>NUCLEOTIDE SEQUENCE</scope>
</reference>
<protein>
    <submittedName>
        <fullName evidence="1">Uncharacterized protein</fullName>
    </submittedName>
</protein>
<name>A0A0E9T861_ANGAN</name>
<dbReference type="EMBL" id="GBXM01050873">
    <property type="protein sequence ID" value="JAH57704.1"/>
    <property type="molecule type" value="Transcribed_RNA"/>
</dbReference>
<reference evidence="1" key="1">
    <citation type="submission" date="2014-11" db="EMBL/GenBank/DDBJ databases">
        <authorList>
            <person name="Amaro Gonzalez C."/>
        </authorList>
    </citation>
    <scope>NUCLEOTIDE SEQUENCE</scope>
</reference>
<sequence length="24" mass="2978">MLDMKKRRTENITLCLLCRFNSKY</sequence>
<evidence type="ECO:0000313" key="1">
    <source>
        <dbReference type="EMBL" id="JAH49859.1"/>
    </source>
</evidence>
<organism evidence="1">
    <name type="scientific">Anguilla anguilla</name>
    <name type="common">European freshwater eel</name>
    <name type="synonym">Muraena anguilla</name>
    <dbReference type="NCBI Taxonomy" id="7936"/>
    <lineage>
        <taxon>Eukaryota</taxon>
        <taxon>Metazoa</taxon>
        <taxon>Chordata</taxon>
        <taxon>Craniata</taxon>
        <taxon>Vertebrata</taxon>
        <taxon>Euteleostomi</taxon>
        <taxon>Actinopterygii</taxon>
        <taxon>Neopterygii</taxon>
        <taxon>Teleostei</taxon>
        <taxon>Anguilliformes</taxon>
        <taxon>Anguillidae</taxon>
        <taxon>Anguilla</taxon>
    </lineage>
</organism>
<accession>A0A0E9T861</accession>